<organism evidence="1">
    <name type="scientific">Anguilla anguilla</name>
    <name type="common">European freshwater eel</name>
    <name type="synonym">Muraena anguilla</name>
    <dbReference type="NCBI Taxonomy" id="7936"/>
    <lineage>
        <taxon>Eukaryota</taxon>
        <taxon>Metazoa</taxon>
        <taxon>Chordata</taxon>
        <taxon>Craniata</taxon>
        <taxon>Vertebrata</taxon>
        <taxon>Euteleostomi</taxon>
        <taxon>Actinopterygii</taxon>
        <taxon>Neopterygii</taxon>
        <taxon>Teleostei</taxon>
        <taxon>Anguilliformes</taxon>
        <taxon>Anguillidae</taxon>
        <taxon>Anguilla</taxon>
    </lineage>
</organism>
<reference evidence="1" key="1">
    <citation type="submission" date="2014-11" db="EMBL/GenBank/DDBJ databases">
        <authorList>
            <person name="Amaro Gonzalez C."/>
        </authorList>
    </citation>
    <scope>NUCLEOTIDE SEQUENCE</scope>
</reference>
<accession>A0A0E9UB07</accession>
<dbReference type="EMBL" id="GBXM01045680">
    <property type="protein sequence ID" value="JAH62897.1"/>
    <property type="molecule type" value="Transcribed_RNA"/>
</dbReference>
<name>A0A0E9UB07_ANGAN</name>
<sequence>MLTKAIYTETQNNILPLVTMSLAHTKPLQAPLREGLVLTTPHALS</sequence>
<dbReference type="AlphaFoldDB" id="A0A0E9UB07"/>
<evidence type="ECO:0000313" key="1">
    <source>
        <dbReference type="EMBL" id="JAH62897.1"/>
    </source>
</evidence>
<proteinExistence type="predicted"/>
<reference evidence="1" key="2">
    <citation type="journal article" date="2015" name="Fish Shellfish Immunol.">
        <title>Early steps in the European eel (Anguilla anguilla)-Vibrio vulnificus interaction in the gills: Role of the RtxA13 toxin.</title>
        <authorList>
            <person name="Callol A."/>
            <person name="Pajuelo D."/>
            <person name="Ebbesson L."/>
            <person name="Teles M."/>
            <person name="MacKenzie S."/>
            <person name="Amaro C."/>
        </authorList>
    </citation>
    <scope>NUCLEOTIDE SEQUENCE</scope>
</reference>
<protein>
    <submittedName>
        <fullName evidence="1">Uncharacterized protein</fullName>
    </submittedName>
</protein>